<dbReference type="GO" id="GO:0007186">
    <property type="term" value="P:G protein-coupled receptor signaling pathway"/>
    <property type="evidence" value="ECO:0007669"/>
    <property type="project" value="TreeGrafter"/>
</dbReference>
<dbReference type="SMART" id="SM00220">
    <property type="entry name" value="S_TKc"/>
    <property type="match status" value="1"/>
</dbReference>
<feature type="region of interest" description="Disordered" evidence="7">
    <location>
        <begin position="572"/>
        <end position="608"/>
    </location>
</feature>
<proteinExistence type="predicted"/>
<dbReference type="AlphaFoldDB" id="A0A9W7ZPE8"/>
<feature type="compositionally biased region" description="Low complexity" evidence="7">
    <location>
        <begin position="591"/>
        <end position="603"/>
    </location>
</feature>
<evidence type="ECO:0000256" key="6">
    <source>
        <dbReference type="PROSITE-ProRule" id="PRU10141"/>
    </source>
</evidence>
<feature type="compositionally biased region" description="Polar residues" evidence="7">
    <location>
        <begin position="498"/>
        <end position="516"/>
    </location>
</feature>
<comment type="caution">
    <text evidence="10">The sequence shown here is derived from an EMBL/GenBank/DDBJ whole genome shotgun (WGS) entry which is preliminary data.</text>
</comment>
<organism evidence="10 11">
    <name type="scientific">Tieghemiomyces parasiticus</name>
    <dbReference type="NCBI Taxonomy" id="78921"/>
    <lineage>
        <taxon>Eukaryota</taxon>
        <taxon>Fungi</taxon>
        <taxon>Fungi incertae sedis</taxon>
        <taxon>Zoopagomycota</taxon>
        <taxon>Kickxellomycotina</taxon>
        <taxon>Dimargaritomycetes</taxon>
        <taxon>Dimargaritales</taxon>
        <taxon>Dimargaritaceae</taxon>
        <taxon>Tieghemiomyces</taxon>
    </lineage>
</organism>
<dbReference type="PROSITE" id="PS51285">
    <property type="entry name" value="AGC_KINASE_CTER"/>
    <property type="match status" value="1"/>
</dbReference>
<feature type="binding site" evidence="6">
    <location>
        <position position="51"/>
    </location>
    <ligand>
        <name>ATP</name>
        <dbReference type="ChEBI" id="CHEBI:30616"/>
    </ligand>
</feature>
<dbReference type="GO" id="GO:0004703">
    <property type="term" value="F:G protein-coupled receptor kinase activity"/>
    <property type="evidence" value="ECO:0007669"/>
    <property type="project" value="TreeGrafter"/>
</dbReference>
<sequence length="617" mass="68105">MGAVCCGNSAIDFNEEVCLAHFDLLRCVGKGAFGKVRIVQHKAVKKNYALKYINKEKCIRMKAIDNIIQERRILEEIKFPLICNLRYAFQDDENMFMVLDLMLGGDLRFHVARKGALSEDVIRLWAAEIFVSLHYLHSKRIVHRDIKPDNVLLDSEGHAHLTDFNIAVRIKPGKKLTSVAGSLAYMAPEILQRTGYGFSVDWWSTGVLLYEMLYGHRPFRAKTNDELARLILSKPITCPEKSMTGNVVSSECKEVLLGLCERSVHKRLGFGDANYQRLTSHPWFSGLDWGQVAQKGIKPVFVPNAKDSNFDATHELEELLMEDTPLRVNNRAKNPKPLSTEMQKIETEFTVYDHTRTHQLGEGQFTDIDPVALRDSSCSTKINTPPTNSGSHTSSVQEDHLRPYASTTPAQSQEALSAYGTLPSTATPPPKPPAAAYDPLRNHHLRQQSAVSSQTSEADPTYAVSPADPLQGHLQQQLQFPPKAGTGSTPGSRRVSRTFLNDTPRTSNLDTPITGTSPAAATMAAASWNRKNLNLSVKETLESRPNPDYAQPRLKSVAMVSPFIVEDFAGRELGGSSPGVPPPRSQEKSTVAEATSTTTMTTAGGPVADVDDARFLI</sequence>
<dbReference type="GO" id="GO:0001664">
    <property type="term" value="F:G protein-coupled receptor binding"/>
    <property type="evidence" value="ECO:0007669"/>
    <property type="project" value="TreeGrafter"/>
</dbReference>
<keyword evidence="2" id="KW-0808">Transferase</keyword>
<dbReference type="PROSITE" id="PS00108">
    <property type="entry name" value="PROTEIN_KINASE_ST"/>
    <property type="match status" value="1"/>
</dbReference>
<reference evidence="10" key="1">
    <citation type="submission" date="2022-07" db="EMBL/GenBank/DDBJ databases">
        <title>Phylogenomic reconstructions and comparative analyses of Kickxellomycotina fungi.</title>
        <authorList>
            <person name="Reynolds N.K."/>
            <person name="Stajich J.E."/>
            <person name="Barry K."/>
            <person name="Grigoriev I.V."/>
            <person name="Crous P."/>
            <person name="Smith M.E."/>
        </authorList>
    </citation>
    <scope>NUCLEOTIDE SEQUENCE</scope>
    <source>
        <strain evidence="10">RSA 861</strain>
    </source>
</reference>
<name>A0A9W7ZPE8_9FUNG</name>
<evidence type="ECO:0000256" key="2">
    <source>
        <dbReference type="ARBA" id="ARBA00022679"/>
    </source>
</evidence>
<dbReference type="CDD" id="cd05578">
    <property type="entry name" value="STKc_Yank1"/>
    <property type="match status" value="1"/>
</dbReference>
<dbReference type="InterPro" id="IPR000961">
    <property type="entry name" value="AGC-kinase_C"/>
</dbReference>
<dbReference type="PANTHER" id="PTHR24355:SF30">
    <property type="entry name" value="SERINE_THREONINE-PROTEIN KINASE 32B ISOFORM X1"/>
    <property type="match status" value="1"/>
</dbReference>
<feature type="compositionally biased region" description="Polar residues" evidence="7">
    <location>
        <begin position="376"/>
        <end position="396"/>
    </location>
</feature>
<evidence type="ECO:0000256" key="3">
    <source>
        <dbReference type="ARBA" id="ARBA00022741"/>
    </source>
</evidence>
<evidence type="ECO:0000256" key="5">
    <source>
        <dbReference type="ARBA" id="ARBA00022840"/>
    </source>
</evidence>
<accession>A0A9W7ZPE8</accession>
<dbReference type="OrthoDB" id="354826at2759"/>
<feature type="domain" description="Protein kinase" evidence="8">
    <location>
        <begin position="22"/>
        <end position="284"/>
    </location>
</feature>
<keyword evidence="1" id="KW-0723">Serine/threonine-protein kinase</keyword>
<gene>
    <name evidence="10" type="ORF">IWQ60_010842</name>
</gene>
<dbReference type="InterPro" id="IPR011009">
    <property type="entry name" value="Kinase-like_dom_sf"/>
</dbReference>
<dbReference type="GO" id="GO:0009966">
    <property type="term" value="P:regulation of signal transduction"/>
    <property type="evidence" value="ECO:0007669"/>
    <property type="project" value="TreeGrafter"/>
</dbReference>
<keyword evidence="3 6" id="KW-0547">Nucleotide-binding</keyword>
<dbReference type="FunFam" id="1.10.510.10:FF:000469">
    <property type="entry name" value="Serine/threonine-protein kinase 32B"/>
    <property type="match status" value="1"/>
</dbReference>
<dbReference type="InterPro" id="IPR017441">
    <property type="entry name" value="Protein_kinase_ATP_BS"/>
</dbReference>
<evidence type="ECO:0000256" key="7">
    <source>
        <dbReference type="SAM" id="MobiDB-lite"/>
    </source>
</evidence>
<dbReference type="PROSITE" id="PS50011">
    <property type="entry name" value="PROTEIN_KINASE_DOM"/>
    <property type="match status" value="1"/>
</dbReference>
<keyword evidence="11" id="KW-1185">Reference proteome</keyword>
<protein>
    <recommendedName>
        <fullName evidence="12">Protein kinase domain-containing protein</fullName>
    </recommendedName>
</protein>
<evidence type="ECO:0008006" key="12">
    <source>
        <dbReference type="Google" id="ProtNLM"/>
    </source>
</evidence>
<dbReference type="Gene3D" id="3.30.200.20">
    <property type="entry name" value="Phosphorylase Kinase, domain 1"/>
    <property type="match status" value="1"/>
</dbReference>
<dbReference type="PROSITE" id="PS00107">
    <property type="entry name" value="PROTEIN_KINASE_ATP"/>
    <property type="match status" value="1"/>
</dbReference>
<feature type="region of interest" description="Disordered" evidence="7">
    <location>
        <begin position="445"/>
        <end position="468"/>
    </location>
</feature>
<dbReference type="SUPFAM" id="SSF56112">
    <property type="entry name" value="Protein kinase-like (PK-like)"/>
    <property type="match status" value="1"/>
</dbReference>
<dbReference type="InterPro" id="IPR000719">
    <property type="entry name" value="Prot_kinase_dom"/>
</dbReference>
<dbReference type="FunFam" id="3.30.200.20:FF:000354">
    <property type="entry name" value="AGC/YANK protein kinase"/>
    <property type="match status" value="1"/>
</dbReference>
<dbReference type="Proteomes" id="UP001150569">
    <property type="component" value="Unassembled WGS sequence"/>
</dbReference>
<dbReference type="GO" id="GO:0005524">
    <property type="term" value="F:ATP binding"/>
    <property type="evidence" value="ECO:0007669"/>
    <property type="project" value="UniProtKB-UniRule"/>
</dbReference>
<evidence type="ECO:0000313" key="11">
    <source>
        <dbReference type="Proteomes" id="UP001150569"/>
    </source>
</evidence>
<evidence type="ECO:0000259" key="8">
    <source>
        <dbReference type="PROSITE" id="PS50011"/>
    </source>
</evidence>
<keyword evidence="5 6" id="KW-0067">ATP-binding</keyword>
<keyword evidence="4" id="KW-0418">Kinase</keyword>
<feature type="region of interest" description="Disordered" evidence="7">
    <location>
        <begin position="376"/>
        <end position="399"/>
    </location>
</feature>
<feature type="domain" description="AGC-kinase C-terminal" evidence="9">
    <location>
        <begin position="285"/>
        <end position="364"/>
    </location>
</feature>
<dbReference type="Gene3D" id="1.10.510.10">
    <property type="entry name" value="Transferase(Phosphotransferase) domain 1"/>
    <property type="match status" value="1"/>
</dbReference>
<dbReference type="InterPro" id="IPR008271">
    <property type="entry name" value="Ser/Thr_kinase_AS"/>
</dbReference>
<feature type="region of interest" description="Disordered" evidence="7">
    <location>
        <begin position="480"/>
        <end position="516"/>
    </location>
</feature>
<evidence type="ECO:0000256" key="4">
    <source>
        <dbReference type="ARBA" id="ARBA00022777"/>
    </source>
</evidence>
<evidence type="ECO:0000313" key="10">
    <source>
        <dbReference type="EMBL" id="KAJ1910084.1"/>
    </source>
</evidence>
<dbReference type="PANTHER" id="PTHR24355">
    <property type="entry name" value="G PROTEIN-COUPLED RECEPTOR KINASE/RIBOSOMAL PROTEIN S6 KINASE"/>
    <property type="match status" value="1"/>
</dbReference>
<dbReference type="EMBL" id="JANBPT010001099">
    <property type="protein sequence ID" value="KAJ1910084.1"/>
    <property type="molecule type" value="Genomic_DNA"/>
</dbReference>
<dbReference type="Pfam" id="PF00069">
    <property type="entry name" value="Pkinase"/>
    <property type="match status" value="1"/>
</dbReference>
<evidence type="ECO:0000256" key="1">
    <source>
        <dbReference type="ARBA" id="ARBA00022527"/>
    </source>
</evidence>
<feature type="compositionally biased region" description="Polar residues" evidence="7">
    <location>
        <begin position="447"/>
        <end position="458"/>
    </location>
</feature>
<evidence type="ECO:0000259" key="9">
    <source>
        <dbReference type="PROSITE" id="PS51285"/>
    </source>
</evidence>